<accession>A0AA95NHQ2</accession>
<dbReference type="NCBIfam" id="TIGR03382">
    <property type="entry name" value="GC_trans_RRR"/>
    <property type="match status" value="1"/>
</dbReference>
<evidence type="ECO:0000256" key="1">
    <source>
        <dbReference type="SAM" id="SignalP"/>
    </source>
</evidence>
<gene>
    <name evidence="3" type="ORF">PFX98_12360</name>
</gene>
<sequence length="236" mass="24041">MYKPRRPSATAAMGAMSALLLSLALLAGPARATSFSFSGSFSSDDQLAVFNILLPAPGELQLLTLSYSGGSNAAGETIAPGGFAPVLTLFDATGSQIGGNVGSSNTCGISFCWDASYSLPGAPAGQYLLVLSQDGNNPVGQLADGFSMSGQPHYTAQYAGLPDDPSLHFIQVDGTQRSGHWALDLRLDGEVSAVPEPGAGALLAAGLALLAALRRRRRGPAAGSTPALALLHQEPS</sequence>
<organism evidence="3 4">
    <name type="scientific">Paucibacter sediminis</name>
    <dbReference type="NCBI Taxonomy" id="3019553"/>
    <lineage>
        <taxon>Bacteria</taxon>
        <taxon>Pseudomonadati</taxon>
        <taxon>Pseudomonadota</taxon>
        <taxon>Betaproteobacteria</taxon>
        <taxon>Burkholderiales</taxon>
        <taxon>Sphaerotilaceae</taxon>
        <taxon>Roseateles</taxon>
    </lineage>
</organism>
<evidence type="ECO:0000313" key="4">
    <source>
        <dbReference type="Proteomes" id="UP001177769"/>
    </source>
</evidence>
<dbReference type="EMBL" id="CP116346">
    <property type="protein sequence ID" value="WIT14380.1"/>
    <property type="molecule type" value="Genomic_DNA"/>
</dbReference>
<dbReference type="AlphaFoldDB" id="A0AA95NHQ2"/>
<reference evidence="3" key="1">
    <citation type="submission" date="2023-01" db="EMBL/GenBank/DDBJ databases">
        <title>Whole genome sequence of Paucibacter sp. S2-9 isolated from pond sediment.</title>
        <authorList>
            <person name="Jung J.Y."/>
        </authorList>
    </citation>
    <scope>NUCLEOTIDE SEQUENCE</scope>
    <source>
        <strain evidence="3">S2-9</strain>
    </source>
</reference>
<dbReference type="InterPro" id="IPR017756">
    <property type="entry name" value="TM_Gly-Cys-Arg_CS"/>
</dbReference>
<evidence type="ECO:0000259" key="2">
    <source>
        <dbReference type="Pfam" id="PF07589"/>
    </source>
</evidence>
<dbReference type="Pfam" id="PF07589">
    <property type="entry name" value="PEP-CTERM"/>
    <property type="match status" value="1"/>
</dbReference>
<dbReference type="InterPro" id="IPR013424">
    <property type="entry name" value="Ice-binding_C"/>
</dbReference>
<dbReference type="NCBIfam" id="NF038127">
    <property type="entry name" value="FDP_fam"/>
    <property type="match status" value="1"/>
</dbReference>
<feature type="signal peptide" evidence="1">
    <location>
        <begin position="1"/>
        <end position="32"/>
    </location>
</feature>
<name>A0AA95NHQ2_9BURK</name>
<feature type="domain" description="Ice-binding protein C-terminal" evidence="2">
    <location>
        <begin position="193"/>
        <end position="217"/>
    </location>
</feature>
<protein>
    <submittedName>
        <fullName evidence="3">DVUA0089 family protein</fullName>
    </submittedName>
</protein>
<dbReference type="NCBIfam" id="TIGR02595">
    <property type="entry name" value="PEP_CTERM"/>
    <property type="match status" value="1"/>
</dbReference>
<dbReference type="RefSeq" id="WP_285235510.1">
    <property type="nucleotide sequence ID" value="NZ_CP116346.1"/>
</dbReference>
<keyword evidence="1" id="KW-0732">Signal</keyword>
<evidence type="ECO:0000313" key="3">
    <source>
        <dbReference type="EMBL" id="WIT14380.1"/>
    </source>
</evidence>
<feature type="chain" id="PRO_5041682205" evidence="1">
    <location>
        <begin position="33"/>
        <end position="236"/>
    </location>
</feature>
<keyword evidence="4" id="KW-1185">Reference proteome</keyword>
<dbReference type="Proteomes" id="UP001177769">
    <property type="component" value="Chromosome"/>
</dbReference>
<dbReference type="KEGG" id="pais:PFX98_12360"/>
<proteinExistence type="predicted"/>